<accession>A0A917QQC3</accession>
<dbReference type="Proteomes" id="UP000637788">
    <property type="component" value="Unassembled WGS sequence"/>
</dbReference>
<dbReference type="InterPro" id="IPR011990">
    <property type="entry name" value="TPR-like_helical_dom_sf"/>
</dbReference>
<reference evidence="1" key="2">
    <citation type="submission" date="2020-09" db="EMBL/GenBank/DDBJ databases">
        <authorList>
            <person name="Sun Q."/>
            <person name="Ohkuma M."/>
        </authorList>
    </citation>
    <scope>NUCLEOTIDE SEQUENCE</scope>
    <source>
        <strain evidence="1">JCM 3035</strain>
    </source>
</reference>
<evidence type="ECO:0000313" key="1">
    <source>
        <dbReference type="EMBL" id="GGK62984.1"/>
    </source>
</evidence>
<reference evidence="1" key="1">
    <citation type="journal article" date="2014" name="Int. J. Syst. Evol. Microbiol.">
        <title>Complete genome sequence of Corynebacterium casei LMG S-19264T (=DSM 44701T), isolated from a smear-ripened cheese.</title>
        <authorList>
            <consortium name="US DOE Joint Genome Institute (JGI-PGF)"/>
            <person name="Walter F."/>
            <person name="Albersmeier A."/>
            <person name="Kalinowski J."/>
            <person name="Ruckert C."/>
        </authorList>
    </citation>
    <scope>NUCLEOTIDE SEQUENCE</scope>
    <source>
        <strain evidence="1">JCM 3035</strain>
    </source>
</reference>
<dbReference type="EMBL" id="BMPQ01000005">
    <property type="protein sequence ID" value="GGK62984.1"/>
    <property type="molecule type" value="Genomic_DNA"/>
</dbReference>
<keyword evidence="2" id="KW-1185">Reference proteome</keyword>
<proteinExistence type="predicted"/>
<comment type="caution">
    <text evidence="1">The sequence shown here is derived from an EMBL/GenBank/DDBJ whole genome shotgun (WGS) entry which is preliminary data.</text>
</comment>
<evidence type="ECO:0000313" key="2">
    <source>
        <dbReference type="Proteomes" id="UP000637788"/>
    </source>
</evidence>
<organism evidence="1 2">
    <name type="scientific">Streptomyces flaveus</name>
    <dbReference type="NCBI Taxonomy" id="66370"/>
    <lineage>
        <taxon>Bacteria</taxon>
        <taxon>Bacillati</taxon>
        <taxon>Actinomycetota</taxon>
        <taxon>Actinomycetes</taxon>
        <taxon>Kitasatosporales</taxon>
        <taxon>Streptomycetaceae</taxon>
        <taxon>Streptomyces</taxon>
        <taxon>Streptomyces aurantiacus group</taxon>
    </lineage>
</organism>
<dbReference type="Gene3D" id="1.25.40.10">
    <property type="entry name" value="Tetratricopeptide repeat domain"/>
    <property type="match status" value="1"/>
</dbReference>
<sequence length="69" mass="7807">MRLAAVRLADVGRLDEALSWFERAAEAGDTEALRIAAEQLTKAGRLDEAENLRRYGREPDRMIAHVWTP</sequence>
<evidence type="ECO:0008006" key="3">
    <source>
        <dbReference type="Google" id="ProtNLM"/>
    </source>
</evidence>
<name>A0A917QQC3_9ACTN</name>
<gene>
    <name evidence="1" type="ORF">GCM10010094_24780</name>
</gene>
<dbReference type="AlphaFoldDB" id="A0A917QQC3"/>
<protein>
    <recommendedName>
        <fullName evidence="3">Sel1 repeat family protein</fullName>
    </recommendedName>
</protein>